<evidence type="ECO:0000259" key="16">
    <source>
        <dbReference type="Pfam" id="PF02875"/>
    </source>
</evidence>
<dbReference type="SUPFAM" id="SSF53623">
    <property type="entry name" value="MurD-like peptide ligases, catalytic domain"/>
    <property type="match status" value="1"/>
</dbReference>
<dbReference type="AlphaFoldDB" id="A0A510JMS4"/>
<dbReference type="Pfam" id="PF01225">
    <property type="entry name" value="Mur_ligase"/>
    <property type="match status" value="1"/>
</dbReference>
<proteinExistence type="inferred from homology"/>
<dbReference type="GO" id="GO:0071555">
    <property type="term" value="P:cell wall organization"/>
    <property type="evidence" value="ECO:0007669"/>
    <property type="project" value="UniProtKB-KW"/>
</dbReference>
<evidence type="ECO:0000256" key="6">
    <source>
        <dbReference type="ARBA" id="ARBA00022618"/>
    </source>
</evidence>
<evidence type="ECO:0000256" key="10">
    <source>
        <dbReference type="ARBA" id="ARBA00022984"/>
    </source>
</evidence>
<evidence type="ECO:0000313" key="19">
    <source>
        <dbReference type="Proteomes" id="UP000321892"/>
    </source>
</evidence>
<protein>
    <recommendedName>
        <fullName evidence="3 14">UDP-N-acetylmuramate--L-alanine ligase</fullName>
        <ecNumber evidence="3 14">6.3.2.8</ecNumber>
    </recommendedName>
    <alternativeName>
        <fullName evidence="14">UDP-N-acetylmuramoyl-L-alanine synthetase</fullName>
    </alternativeName>
</protein>
<dbReference type="SUPFAM" id="SSF53244">
    <property type="entry name" value="MurD-like peptide ligases, peptide-binding domain"/>
    <property type="match status" value="1"/>
</dbReference>
<evidence type="ECO:0000256" key="1">
    <source>
        <dbReference type="ARBA" id="ARBA00004496"/>
    </source>
</evidence>
<dbReference type="RefSeq" id="WP_026745866.1">
    <property type="nucleotide sequence ID" value="NZ_AP019823.1"/>
</dbReference>
<keyword evidence="5 14" id="KW-0436">Ligase</keyword>
<dbReference type="InterPro" id="IPR013221">
    <property type="entry name" value="Mur_ligase_cen"/>
</dbReference>
<dbReference type="Pfam" id="PF08245">
    <property type="entry name" value="Mur_ligase_M"/>
    <property type="match status" value="1"/>
</dbReference>
<evidence type="ECO:0000256" key="3">
    <source>
        <dbReference type="ARBA" id="ARBA00012211"/>
    </source>
</evidence>
<comment type="subcellular location">
    <subcellularLocation>
        <location evidence="1 14">Cytoplasm</location>
    </subcellularLocation>
</comment>
<feature type="domain" description="Mur ligase C-terminal" evidence="16">
    <location>
        <begin position="309"/>
        <end position="433"/>
    </location>
</feature>
<dbReference type="GO" id="GO:0005737">
    <property type="term" value="C:cytoplasm"/>
    <property type="evidence" value="ECO:0007669"/>
    <property type="project" value="UniProtKB-SubCell"/>
</dbReference>
<evidence type="ECO:0000259" key="17">
    <source>
        <dbReference type="Pfam" id="PF08245"/>
    </source>
</evidence>
<reference evidence="18 19" key="1">
    <citation type="submission" date="2019-07" db="EMBL/GenBank/DDBJ databases">
        <title>Complete Genome Sequence of Leptotrichia hofstadii Strain JCM16775.</title>
        <authorList>
            <person name="Watanabe S."/>
            <person name="Cui L."/>
        </authorList>
    </citation>
    <scope>NUCLEOTIDE SEQUENCE [LARGE SCALE GENOMIC DNA]</scope>
    <source>
        <strain evidence="18 19">JCM16775</strain>
    </source>
</reference>
<evidence type="ECO:0000256" key="2">
    <source>
        <dbReference type="ARBA" id="ARBA00004752"/>
    </source>
</evidence>
<dbReference type="Pfam" id="PF02875">
    <property type="entry name" value="Mur_ligase_C"/>
    <property type="match status" value="1"/>
</dbReference>
<dbReference type="InterPro" id="IPR004101">
    <property type="entry name" value="Mur_ligase_C"/>
</dbReference>
<evidence type="ECO:0000256" key="4">
    <source>
        <dbReference type="ARBA" id="ARBA00022490"/>
    </source>
</evidence>
<evidence type="ECO:0000259" key="15">
    <source>
        <dbReference type="Pfam" id="PF01225"/>
    </source>
</evidence>
<evidence type="ECO:0000313" key="18">
    <source>
        <dbReference type="EMBL" id="BBM39625.1"/>
    </source>
</evidence>
<dbReference type="GO" id="GO:0009252">
    <property type="term" value="P:peptidoglycan biosynthetic process"/>
    <property type="evidence" value="ECO:0007669"/>
    <property type="project" value="UniProtKB-UniRule"/>
</dbReference>
<dbReference type="InterPro" id="IPR000713">
    <property type="entry name" value="Mur_ligase_N"/>
</dbReference>
<name>A0A510JMS4_9FUSO</name>
<evidence type="ECO:0000256" key="9">
    <source>
        <dbReference type="ARBA" id="ARBA00022960"/>
    </source>
</evidence>
<evidence type="ECO:0000256" key="7">
    <source>
        <dbReference type="ARBA" id="ARBA00022741"/>
    </source>
</evidence>
<organism evidence="18 19">
    <name type="scientific">Leptotrichia hofstadii</name>
    <dbReference type="NCBI Taxonomy" id="157688"/>
    <lineage>
        <taxon>Bacteria</taxon>
        <taxon>Fusobacteriati</taxon>
        <taxon>Fusobacteriota</taxon>
        <taxon>Fusobacteriia</taxon>
        <taxon>Fusobacteriales</taxon>
        <taxon>Leptotrichiaceae</taxon>
        <taxon>Leptotrichia</taxon>
    </lineage>
</organism>
<dbReference type="EMBL" id="AP019823">
    <property type="protein sequence ID" value="BBM39625.1"/>
    <property type="molecule type" value="Genomic_DNA"/>
</dbReference>
<evidence type="ECO:0000256" key="8">
    <source>
        <dbReference type="ARBA" id="ARBA00022840"/>
    </source>
</evidence>
<evidence type="ECO:0000256" key="11">
    <source>
        <dbReference type="ARBA" id="ARBA00023306"/>
    </source>
</evidence>
<keyword evidence="12 14" id="KW-0961">Cell wall biogenesis/degradation</keyword>
<dbReference type="GO" id="GO:0008763">
    <property type="term" value="F:UDP-N-acetylmuramate-L-alanine ligase activity"/>
    <property type="evidence" value="ECO:0007669"/>
    <property type="project" value="UniProtKB-UniRule"/>
</dbReference>
<comment type="pathway">
    <text evidence="2 14">Cell wall biogenesis; peptidoglycan biosynthesis.</text>
</comment>
<dbReference type="Gene3D" id="3.40.1190.10">
    <property type="entry name" value="Mur-like, catalytic domain"/>
    <property type="match status" value="1"/>
</dbReference>
<dbReference type="GO" id="GO:0005524">
    <property type="term" value="F:ATP binding"/>
    <property type="evidence" value="ECO:0007669"/>
    <property type="project" value="UniProtKB-UniRule"/>
</dbReference>
<dbReference type="Gene3D" id="3.40.50.720">
    <property type="entry name" value="NAD(P)-binding Rossmann-like Domain"/>
    <property type="match status" value="1"/>
</dbReference>
<comment type="catalytic activity">
    <reaction evidence="13 14">
        <text>UDP-N-acetyl-alpha-D-muramate + L-alanine + ATP = UDP-N-acetyl-alpha-D-muramoyl-L-alanine + ADP + phosphate + H(+)</text>
        <dbReference type="Rhea" id="RHEA:23372"/>
        <dbReference type="ChEBI" id="CHEBI:15378"/>
        <dbReference type="ChEBI" id="CHEBI:30616"/>
        <dbReference type="ChEBI" id="CHEBI:43474"/>
        <dbReference type="ChEBI" id="CHEBI:57972"/>
        <dbReference type="ChEBI" id="CHEBI:70757"/>
        <dbReference type="ChEBI" id="CHEBI:83898"/>
        <dbReference type="ChEBI" id="CHEBI:456216"/>
        <dbReference type="EC" id="6.3.2.8"/>
    </reaction>
</comment>
<dbReference type="KEGG" id="lhf:JCM16775_2357"/>
<keyword evidence="4 14" id="KW-0963">Cytoplasm</keyword>
<dbReference type="SUPFAM" id="SSF51984">
    <property type="entry name" value="MurCD N-terminal domain"/>
    <property type="match status" value="1"/>
</dbReference>
<dbReference type="InterPro" id="IPR050061">
    <property type="entry name" value="MurCDEF_pg_biosynth"/>
</dbReference>
<dbReference type="HAMAP" id="MF_00046">
    <property type="entry name" value="MurC"/>
    <property type="match status" value="1"/>
</dbReference>
<keyword evidence="19" id="KW-1185">Reference proteome</keyword>
<dbReference type="PANTHER" id="PTHR43445:SF3">
    <property type="entry name" value="UDP-N-ACETYLMURAMATE--L-ALANINE LIGASE"/>
    <property type="match status" value="1"/>
</dbReference>
<dbReference type="NCBIfam" id="TIGR01082">
    <property type="entry name" value="murC"/>
    <property type="match status" value="1"/>
</dbReference>
<dbReference type="EC" id="6.3.2.8" evidence="3 14"/>
<dbReference type="InterPro" id="IPR036615">
    <property type="entry name" value="Mur_ligase_C_dom_sf"/>
</dbReference>
<keyword evidence="10 14" id="KW-0573">Peptidoglycan synthesis</keyword>
<comment type="function">
    <text evidence="14">Cell wall formation.</text>
</comment>
<dbReference type="GO" id="GO:0008360">
    <property type="term" value="P:regulation of cell shape"/>
    <property type="evidence" value="ECO:0007669"/>
    <property type="project" value="UniProtKB-KW"/>
</dbReference>
<keyword evidence="8 14" id="KW-0067">ATP-binding</keyword>
<feature type="domain" description="Mur ligase N-terminal catalytic" evidence="15">
    <location>
        <begin position="8"/>
        <end position="107"/>
    </location>
</feature>
<gene>
    <name evidence="14" type="primary">murC</name>
    <name evidence="18" type="ORF">JCM16775_2357</name>
</gene>
<feature type="domain" description="Mur ligase central" evidence="17">
    <location>
        <begin position="112"/>
        <end position="285"/>
    </location>
</feature>
<evidence type="ECO:0000256" key="13">
    <source>
        <dbReference type="ARBA" id="ARBA00047833"/>
    </source>
</evidence>
<evidence type="ECO:0000256" key="12">
    <source>
        <dbReference type="ARBA" id="ARBA00023316"/>
    </source>
</evidence>
<dbReference type="InterPro" id="IPR036565">
    <property type="entry name" value="Mur-like_cat_sf"/>
</dbReference>
<accession>A0A510JMS4</accession>
<comment type="similarity">
    <text evidence="14">Belongs to the MurCDEF family.</text>
</comment>
<dbReference type="InterPro" id="IPR005758">
    <property type="entry name" value="UDP-N-AcMur_Ala_ligase_MurC"/>
</dbReference>
<dbReference type="GO" id="GO:0051301">
    <property type="term" value="P:cell division"/>
    <property type="evidence" value="ECO:0007669"/>
    <property type="project" value="UniProtKB-KW"/>
</dbReference>
<sequence length="453" mass="50853">MLTKINNVYFSGINGIGMSGLAKILASDGFNVAGSDLERKPVTEDMEEMGIKVYIGQVEENVKDKGIDLFVYSTAIKETNPEYKYIVDNNIKKIKRGELLAEIMNRFDGIAVAGTHGKTTTSSMMSVALLEKEPFIVVGGIIPEIRSNSQIGNSEYFIAEADESDNSFLYIKPKYSVVTNIEADHLDHHGTFENIKKSFEQFIDSTEKIAVLCKDTVEKVGLNIKNKNVVWYSIKDETADIYAKNIRVENGITSFEVVKKGEDLGTFSLSIPGDHNVSNSLPVIYFAHEFKCNMKKVKERILKFKGANRRYQVIYDNNLRIIDDYAHHPTEVKVTINAAHNTEKGKVTVIFQPHRYSRTKFFFDDFVNSLKDADDLILLPIYAASEDNTYDVSSELLAEKIGGNVRVQTQEEIEDIIKNDRNSGNTYVFMGAGSVSKVAHEIASDLRKMEIDG</sequence>
<keyword evidence="11 14" id="KW-0131">Cell cycle</keyword>
<dbReference type="OrthoDB" id="9804126at2"/>
<dbReference type="PANTHER" id="PTHR43445">
    <property type="entry name" value="UDP-N-ACETYLMURAMATE--L-ALANINE LIGASE-RELATED"/>
    <property type="match status" value="1"/>
</dbReference>
<dbReference type="Gene3D" id="3.90.190.20">
    <property type="entry name" value="Mur ligase, C-terminal domain"/>
    <property type="match status" value="1"/>
</dbReference>
<feature type="binding site" evidence="14">
    <location>
        <begin position="114"/>
        <end position="120"/>
    </location>
    <ligand>
        <name>ATP</name>
        <dbReference type="ChEBI" id="CHEBI:30616"/>
    </ligand>
</feature>
<keyword evidence="9 14" id="KW-0133">Cell shape</keyword>
<dbReference type="Proteomes" id="UP000321892">
    <property type="component" value="Chromosome"/>
</dbReference>
<dbReference type="UniPathway" id="UPA00219"/>
<evidence type="ECO:0000256" key="5">
    <source>
        <dbReference type="ARBA" id="ARBA00022598"/>
    </source>
</evidence>
<evidence type="ECO:0000256" key="14">
    <source>
        <dbReference type="HAMAP-Rule" id="MF_00046"/>
    </source>
</evidence>
<keyword evidence="7 14" id="KW-0547">Nucleotide-binding</keyword>
<keyword evidence="6 14" id="KW-0132">Cell division</keyword>